<dbReference type="SUPFAM" id="SSF48498">
    <property type="entry name" value="Tetracyclin repressor-like, C-terminal domain"/>
    <property type="match status" value="1"/>
</dbReference>
<gene>
    <name evidence="2" type="ORF">GCM10025876_37390</name>
</gene>
<accession>A0ABQ6II99</accession>
<evidence type="ECO:0000313" key="3">
    <source>
        <dbReference type="Proteomes" id="UP001157125"/>
    </source>
</evidence>
<evidence type="ECO:0000313" key="2">
    <source>
        <dbReference type="EMBL" id="GMA37535.1"/>
    </source>
</evidence>
<dbReference type="InterPro" id="IPR045823">
    <property type="entry name" value="TetR_C_32"/>
</dbReference>
<organism evidence="2 3">
    <name type="scientific">Demequina litorisediminis</name>
    <dbReference type="NCBI Taxonomy" id="1849022"/>
    <lineage>
        <taxon>Bacteria</taxon>
        <taxon>Bacillati</taxon>
        <taxon>Actinomycetota</taxon>
        <taxon>Actinomycetes</taxon>
        <taxon>Micrococcales</taxon>
        <taxon>Demequinaceae</taxon>
        <taxon>Demequina</taxon>
    </lineage>
</organism>
<feature type="domain" description="Tetracyclin repressor-like MT0489/Rv0472c C-terminal" evidence="1">
    <location>
        <begin position="5"/>
        <end position="70"/>
    </location>
</feature>
<dbReference type="RefSeq" id="WP_284329153.1">
    <property type="nucleotide sequence ID" value="NZ_BSUN01000001.1"/>
</dbReference>
<dbReference type="EMBL" id="BSUN01000001">
    <property type="protein sequence ID" value="GMA37535.1"/>
    <property type="molecule type" value="Genomic_DNA"/>
</dbReference>
<dbReference type="Proteomes" id="UP001157125">
    <property type="component" value="Unassembled WGS sequence"/>
</dbReference>
<sequence>MPDVIADYIAQILVEHAGANGIDRATAETWGHGLVGFIHAVSDRWMDDPHREPRAAVVARISQLFTPAFASVLAPQ</sequence>
<comment type="caution">
    <text evidence="2">The sequence shown here is derived from an EMBL/GenBank/DDBJ whole genome shotgun (WGS) entry which is preliminary data.</text>
</comment>
<proteinExistence type="predicted"/>
<name>A0ABQ6II99_9MICO</name>
<protein>
    <recommendedName>
        <fullName evidence="1">Tetracyclin repressor-like MT0489/Rv0472c C-terminal domain-containing protein</fullName>
    </recommendedName>
</protein>
<evidence type="ECO:0000259" key="1">
    <source>
        <dbReference type="Pfam" id="PF19344"/>
    </source>
</evidence>
<reference evidence="3" key="1">
    <citation type="journal article" date="2019" name="Int. J. Syst. Evol. Microbiol.">
        <title>The Global Catalogue of Microorganisms (GCM) 10K type strain sequencing project: providing services to taxonomists for standard genome sequencing and annotation.</title>
        <authorList>
            <consortium name="The Broad Institute Genomics Platform"/>
            <consortium name="The Broad Institute Genome Sequencing Center for Infectious Disease"/>
            <person name="Wu L."/>
            <person name="Ma J."/>
        </authorList>
    </citation>
    <scope>NUCLEOTIDE SEQUENCE [LARGE SCALE GENOMIC DNA]</scope>
    <source>
        <strain evidence="3">NBRC 112299</strain>
    </source>
</reference>
<keyword evidence="3" id="KW-1185">Reference proteome</keyword>
<dbReference type="InterPro" id="IPR036271">
    <property type="entry name" value="Tet_transcr_reg_TetR-rel_C_sf"/>
</dbReference>
<dbReference type="Pfam" id="PF19344">
    <property type="entry name" value="TetR_C_32"/>
    <property type="match status" value="1"/>
</dbReference>